<accession>A0A1G9QIQ9</accession>
<dbReference type="AlphaFoldDB" id="A0A1G9QIQ9"/>
<evidence type="ECO:0000313" key="1">
    <source>
        <dbReference type="EMBL" id="SDM10185.1"/>
    </source>
</evidence>
<keyword evidence="2" id="KW-1185">Reference proteome</keyword>
<reference evidence="1 2" key="1">
    <citation type="submission" date="2016-10" db="EMBL/GenBank/DDBJ databases">
        <authorList>
            <person name="de Groot N.N."/>
        </authorList>
    </citation>
    <scope>NUCLEOTIDE SEQUENCE [LARGE SCALE GENOMIC DNA]</scope>
    <source>
        <strain evidence="1 2">DSM 19886</strain>
    </source>
</reference>
<gene>
    <name evidence="1" type="ORF">SAMN04488514_10533</name>
</gene>
<dbReference type="EMBL" id="FNGV01000005">
    <property type="protein sequence ID" value="SDM10185.1"/>
    <property type="molecule type" value="Genomic_DNA"/>
</dbReference>
<organism evidence="1 2">
    <name type="scientific">Kriegella aquimaris</name>
    <dbReference type="NCBI Taxonomy" id="192904"/>
    <lineage>
        <taxon>Bacteria</taxon>
        <taxon>Pseudomonadati</taxon>
        <taxon>Bacteroidota</taxon>
        <taxon>Flavobacteriia</taxon>
        <taxon>Flavobacteriales</taxon>
        <taxon>Flavobacteriaceae</taxon>
        <taxon>Kriegella</taxon>
    </lineage>
</organism>
<protein>
    <submittedName>
        <fullName evidence="1">Uncharacterized protein</fullName>
    </submittedName>
</protein>
<dbReference type="Proteomes" id="UP000199440">
    <property type="component" value="Unassembled WGS sequence"/>
</dbReference>
<sequence>MKLCVKLLKKVSWGKEVQKFRKKQIEKVWAPNQHPLSVNRLLSFLKIGPGYVCLHTSMKAIITIRIEVFRAFDKGSELCMLISRIGSPQARNGVYSTGYLFLKKLNYR</sequence>
<dbReference type="STRING" id="192904.SAMN04488514_10533"/>
<name>A0A1G9QIQ9_9FLAO</name>
<proteinExistence type="predicted"/>
<evidence type="ECO:0000313" key="2">
    <source>
        <dbReference type="Proteomes" id="UP000199440"/>
    </source>
</evidence>